<dbReference type="AlphaFoldDB" id="A0A0M0G4A4"/>
<dbReference type="EMBL" id="LGUE01000004">
    <property type="protein sequence ID" value="KON84670.1"/>
    <property type="molecule type" value="Genomic_DNA"/>
</dbReference>
<dbReference type="Pfam" id="PF00293">
    <property type="entry name" value="NUDIX"/>
    <property type="match status" value="1"/>
</dbReference>
<dbReference type="STRING" id="189381.GCA_900166615_01566"/>
<feature type="domain" description="Nudix hydrolase" evidence="6">
    <location>
        <begin position="1"/>
        <end position="139"/>
    </location>
</feature>
<keyword evidence="5" id="KW-0460">Magnesium</keyword>
<dbReference type="InterPro" id="IPR020084">
    <property type="entry name" value="NUDIX_hydrolase_CS"/>
</dbReference>
<name>A0A0M0G4A4_9BACI</name>
<sequence length="169" mass="19224">MYKYTLCFIQRNDEILMLNRDKPPVLGLWNGVGGKMNDGETPAACILREIAEETGLHIAPEHIQDKGTVSWNTDDGTTGGMHLFTAVIASDVPYSTPIRTLEGILDWKSIDWLLMDRNHGVGCMIPHYFRRMLQEKNRFHHRFTMENGSVCAYSYEEIPACEGTIFVQT</sequence>
<evidence type="ECO:0000256" key="5">
    <source>
        <dbReference type="ARBA" id="ARBA00022842"/>
    </source>
</evidence>
<accession>A0A0M0G4A4</accession>
<dbReference type="SUPFAM" id="SSF55811">
    <property type="entry name" value="Nudix"/>
    <property type="match status" value="1"/>
</dbReference>
<dbReference type="PATRIC" id="fig|189381.12.peg.2339"/>
<comment type="cofactor">
    <cofactor evidence="1">
        <name>Mg(2+)</name>
        <dbReference type="ChEBI" id="CHEBI:18420"/>
    </cofactor>
</comment>
<proteinExistence type="inferred from homology"/>
<comment type="similarity">
    <text evidence="2">Belongs to the Nudix hydrolase family.</text>
</comment>
<evidence type="ECO:0000256" key="2">
    <source>
        <dbReference type="ARBA" id="ARBA00005582"/>
    </source>
</evidence>
<keyword evidence="8" id="KW-1185">Reference proteome</keyword>
<dbReference type="Proteomes" id="UP000037405">
    <property type="component" value="Unassembled WGS sequence"/>
</dbReference>
<keyword evidence="4" id="KW-0378">Hydrolase</keyword>
<evidence type="ECO:0000313" key="8">
    <source>
        <dbReference type="Proteomes" id="UP000037405"/>
    </source>
</evidence>
<evidence type="ECO:0000256" key="1">
    <source>
        <dbReference type="ARBA" id="ARBA00001946"/>
    </source>
</evidence>
<gene>
    <name evidence="7" type="ORF">AF331_11595</name>
</gene>
<reference evidence="8" key="1">
    <citation type="submission" date="2015-07" db="EMBL/GenBank/DDBJ databases">
        <title>Fjat-14235 jcm11544.</title>
        <authorList>
            <person name="Liu B."/>
            <person name="Wang J."/>
            <person name="Zhu Y."/>
            <person name="Liu G."/>
            <person name="Chen Q."/>
            <person name="Chen Z."/>
            <person name="Lan J."/>
            <person name="Che J."/>
            <person name="Ge C."/>
            <person name="Shi H."/>
            <person name="Pan Z."/>
            <person name="Liu X."/>
        </authorList>
    </citation>
    <scope>NUCLEOTIDE SEQUENCE [LARGE SCALE GENOMIC DNA]</scope>
    <source>
        <strain evidence="8">JCM 11544</strain>
    </source>
</reference>
<dbReference type="PANTHER" id="PTHR43758">
    <property type="entry name" value="7,8-DIHYDRO-8-OXOGUANINE TRIPHOSPHATASE"/>
    <property type="match status" value="1"/>
</dbReference>
<dbReference type="InterPro" id="IPR015797">
    <property type="entry name" value="NUDIX_hydrolase-like_dom_sf"/>
</dbReference>
<evidence type="ECO:0000256" key="3">
    <source>
        <dbReference type="ARBA" id="ARBA00022723"/>
    </source>
</evidence>
<dbReference type="PANTHER" id="PTHR43758:SF2">
    <property type="entry name" value="OXIDIZED PURINE NUCLEOSIDE TRIPHOSPHATE HYDROLASE"/>
    <property type="match status" value="1"/>
</dbReference>
<organism evidence="7 8">
    <name type="scientific">Rossellomorea marisflavi</name>
    <dbReference type="NCBI Taxonomy" id="189381"/>
    <lineage>
        <taxon>Bacteria</taxon>
        <taxon>Bacillati</taxon>
        <taxon>Bacillota</taxon>
        <taxon>Bacilli</taxon>
        <taxon>Bacillales</taxon>
        <taxon>Bacillaceae</taxon>
        <taxon>Rossellomorea</taxon>
    </lineage>
</organism>
<dbReference type="OrthoDB" id="9804563at2"/>
<keyword evidence="3" id="KW-0479">Metal-binding</keyword>
<dbReference type="PROSITE" id="PS00893">
    <property type="entry name" value="NUDIX_BOX"/>
    <property type="match status" value="1"/>
</dbReference>
<evidence type="ECO:0000313" key="7">
    <source>
        <dbReference type="EMBL" id="KON84670.1"/>
    </source>
</evidence>
<evidence type="ECO:0000259" key="6">
    <source>
        <dbReference type="PROSITE" id="PS51462"/>
    </source>
</evidence>
<dbReference type="CDD" id="cd18886">
    <property type="entry name" value="NUDIX_MutT_Nudt1"/>
    <property type="match status" value="1"/>
</dbReference>
<dbReference type="GO" id="GO:0016818">
    <property type="term" value="F:hydrolase activity, acting on acid anhydrides, in phosphorus-containing anhydrides"/>
    <property type="evidence" value="ECO:0007669"/>
    <property type="project" value="TreeGrafter"/>
</dbReference>
<dbReference type="GO" id="GO:0046872">
    <property type="term" value="F:metal ion binding"/>
    <property type="evidence" value="ECO:0007669"/>
    <property type="project" value="UniProtKB-KW"/>
</dbReference>
<dbReference type="PROSITE" id="PS51462">
    <property type="entry name" value="NUDIX"/>
    <property type="match status" value="1"/>
</dbReference>
<dbReference type="RefSeq" id="WP_053428267.1">
    <property type="nucleotide sequence ID" value="NZ_LGUE01000004.1"/>
</dbReference>
<dbReference type="GO" id="GO:0005737">
    <property type="term" value="C:cytoplasm"/>
    <property type="evidence" value="ECO:0007669"/>
    <property type="project" value="TreeGrafter"/>
</dbReference>
<dbReference type="Gene3D" id="3.90.79.10">
    <property type="entry name" value="Nucleoside Triphosphate Pyrophosphohydrolase"/>
    <property type="match status" value="1"/>
</dbReference>
<comment type="caution">
    <text evidence="7">The sequence shown here is derived from an EMBL/GenBank/DDBJ whole genome shotgun (WGS) entry which is preliminary data.</text>
</comment>
<evidence type="ECO:0000256" key="4">
    <source>
        <dbReference type="ARBA" id="ARBA00022801"/>
    </source>
</evidence>
<protein>
    <recommendedName>
        <fullName evidence="6">Nudix hydrolase domain-containing protein</fullName>
    </recommendedName>
</protein>
<dbReference type="InterPro" id="IPR000086">
    <property type="entry name" value="NUDIX_hydrolase_dom"/>
</dbReference>